<sequence>MLQRVLARENVDERRRALFRSGGITTHRQLLQRPLWDVAHAVDMSVREVEQLMTKVSLRLAPASRSAFDLFLESANHPTFLRTGLPSIDQALNGGLHCRALSEFVGTAGIGKSQVAMTLAVVCAMDYPNNGVVFFDVEHNFSAKRLLQITIARIKVTQAGQEDINELAAAVIKRIRVVKVNSIAAFLSKFKEMEDAMHSLKAKLLIIDCVTTLFLKADDLTHSQRQHEMLRMARDLKLFADTYQAFVVVTNRATTVDGEDGLYTKPQLGDNWAHCVTTRFIMERHSLYHAMTIVKSSVAGYVVQPFTVKEGGVEPVEEDESSRRAYFDEFDIHDDLLSDLAMATLPTVNPACTLRSTQQSNADDPDATQLMTQSDNEASESQQDQVQETESSSFDIVSDSNSEDEHDSFQWGLRRVYLVRRTSSN</sequence>
<dbReference type="InterPro" id="IPR013632">
    <property type="entry name" value="Rad51_C"/>
</dbReference>
<dbReference type="OMA" id="IHCQGHN"/>
<keyword evidence="4" id="KW-1185">Reference proteome</keyword>
<dbReference type="GO" id="GO:0003690">
    <property type="term" value="F:double-stranded DNA binding"/>
    <property type="evidence" value="ECO:0007669"/>
    <property type="project" value="TreeGrafter"/>
</dbReference>
<dbReference type="eggNOG" id="KOG1433">
    <property type="taxonomic scope" value="Eukaryota"/>
</dbReference>
<dbReference type="Gene3D" id="3.40.50.300">
    <property type="entry name" value="P-loop containing nucleotide triphosphate hydrolases"/>
    <property type="match status" value="1"/>
</dbReference>
<accession>D0N7R4</accession>
<organism evidence="3 4">
    <name type="scientific">Phytophthora infestans (strain T30-4)</name>
    <name type="common">Potato late blight agent</name>
    <dbReference type="NCBI Taxonomy" id="403677"/>
    <lineage>
        <taxon>Eukaryota</taxon>
        <taxon>Sar</taxon>
        <taxon>Stramenopiles</taxon>
        <taxon>Oomycota</taxon>
        <taxon>Peronosporomycetes</taxon>
        <taxon>Peronosporales</taxon>
        <taxon>Peronosporaceae</taxon>
        <taxon>Phytophthora</taxon>
    </lineage>
</organism>
<dbReference type="HOGENOM" id="CLU_056290_0_0_1"/>
<evidence type="ECO:0000256" key="1">
    <source>
        <dbReference type="SAM" id="MobiDB-lite"/>
    </source>
</evidence>
<feature type="region of interest" description="Disordered" evidence="1">
    <location>
        <begin position="355"/>
        <end position="408"/>
    </location>
</feature>
<dbReference type="CDD" id="cd19493">
    <property type="entry name" value="Rad51B"/>
    <property type="match status" value="1"/>
</dbReference>
<dbReference type="EMBL" id="DS028127">
    <property type="protein sequence ID" value="EEY53613.1"/>
    <property type="molecule type" value="Genomic_DNA"/>
</dbReference>
<dbReference type="GO" id="GO:0033063">
    <property type="term" value="C:Rad51B-Rad51C-Rad51D-XRCC2 complex"/>
    <property type="evidence" value="ECO:0007669"/>
    <property type="project" value="InterPro"/>
</dbReference>
<evidence type="ECO:0000259" key="2">
    <source>
        <dbReference type="PROSITE" id="PS50162"/>
    </source>
</evidence>
<dbReference type="RefSeq" id="XP_002905231.1">
    <property type="nucleotide sequence ID" value="XM_002905185.1"/>
</dbReference>
<dbReference type="GO" id="GO:0005657">
    <property type="term" value="C:replication fork"/>
    <property type="evidence" value="ECO:0007669"/>
    <property type="project" value="TreeGrafter"/>
</dbReference>
<dbReference type="PANTHER" id="PTHR46456:SF1">
    <property type="entry name" value="DNA REPAIR PROTEIN RAD51 HOMOLOG 2"/>
    <property type="match status" value="1"/>
</dbReference>
<name>D0N7R4_PHYIT</name>
<dbReference type="SUPFAM" id="SSF52540">
    <property type="entry name" value="P-loop containing nucleoside triphosphate hydrolases"/>
    <property type="match status" value="1"/>
</dbReference>
<gene>
    <name evidence="3" type="ORF">PITG_07299</name>
</gene>
<dbReference type="InterPro" id="IPR030548">
    <property type="entry name" value="RAD51B"/>
</dbReference>
<evidence type="ECO:0000313" key="3">
    <source>
        <dbReference type="EMBL" id="EEY53613.1"/>
    </source>
</evidence>
<dbReference type="GO" id="GO:0003697">
    <property type="term" value="F:single-stranded DNA binding"/>
    <property type="evidence" value="ECO:0007669"/>
    <property type="project" value="TreeGrafter"/>
</dbReference>
<dbReference type="Proteomes" id="UP000006643">
    <property type="component" value="Unassembled WGS sequence"/>
</dbReference>
<protein>
    <recommendedName>
        <fullName evidence="2">RecA family profile 1 domain-containing protein</fullName>
    </recommendedName>
</protein>
<dbReference type="GO" id="GO:0000400">
    <property type="term" value="F:four-way junction DNA binding"/>
    <property type="evidence" value="ECO:0007669"/>
    <property type="project" value="TreeGrafter"/>
</dbReference>
<dbReference type="GO" id="GO:0140664">
    <property type="term" value="F:ATP-dependent DNA damage sensor activity"/>
    <property type="evidence" value="ECO:0007669"/>
    <property type="project" value="InterPro"/>
</dbReference>
<feature type="compositionally biased region" description="Low complexity" evidence="1">
    <location>
        <begin position="391"/>
        <end position="400"/>
    </location>
</feature>
<evidence type="ECO:0000313" key="4">
    <source>
        <dbReference type="Proteomes" id="UP000006643"/>
    </source>
</evidence>
<dbReference type="InterPro" id="IPR020588">
    <property type="entry name" value="RecA_ATP-bd"/>
</dbReference>
<dbReference type="OrthoDB" id="5957327at2759"/>
<dbReference type="GO" id="GO:0000724">
    <property type="term" value="P:double-strand break repair via homologous recombination"/>
    <property type="evidence" value="ECO:0007669"/>
    <property type="project" value="InterPro"/>
</dbReference>
<dbReference type="PANTHER" id="PTHR46456">
    <property type="entry name" value="DNA REPAIR PROTEIN RAD51 HOMOLOG 2"/>
    <property type="match status" value="1"/>
</dbReference>
<proteinExistence type="predicted"/>
<dbReference type="STRING" id="403677.D0N7R4"/>
<feature type="compositionally biased region" description="Polar residues" evidence="1">
    <location>
        <begin position="369"/>
        <end position="390"/>
    </location>
</feature>
<reference evidence="4" key="1">
    <citation type="journal article" date="2009" name="Nature">
        <title>Genome sequence and analysis of the Irish potato famine pathogen Phytophthora infestans.</title>
        <authorList>
            <consortium name="The Broad Institute Genome Sequencing Platform"/>
            <person name="Haas B.J."/>
            <person name="Kamoun S."/>
            <person name="Zody M.C."/>
            <person name="Jiang R.H."/>
            <person name="Handsaker R.E."/>
            <person name="Cano L.M."/>
            <person name="Grabherr M."/>
            <person name="Kodira C.D."/>
            <person name="Raffaele S."/>
            <person name="Torto-Alalibo T."/>
            <person name="Bozkurt T.O."/>
            <person name="Ah-Fong A.M."/>
            <person name="Alvarado L."/>
            <person name="Anderson V.L."/>
            <person name="Armstrong M.R."/>
            <person name="Avrova A."/>
            <person name="Baxter L."/>
            <person name="Beynon J."/>
            <person name="Boevink P.C."/>
            <person name="Bollmann S.R."/>
            <person name="Bos J.I."/>
            <person name="Bulone V."/>
            <person name="Cai G."/>
            <person name="Cakir C."/>
            <person name="Carrington J.C."/>
            <person name="Chawner M."/>
            <person name="Conti L."/>
            <person name="Costanzo S."/>
            <person name="Ewan R."/>
            <person name="Fahlgren N."/>
            <person name="Fischbach M.A."/>
            <person name="Fugelstad J."/>
            <person name="Gilroy E.M."/>
            <person name="Gnerre S."/>
            <person name="Green P.J."/>
            <person name="Grenville-Briggs L.J."/>
            <person name="Griffith J."/>
            <person name="Grunwald N.J."/>
            <person name="Horn K."/>
            <person name="Horner N.R."/>
            <person name="Hu C.H."/>
            <person name="Huitema E."/>
            <person name="Jeong D.H."/>
            <person name="Jones A.M."/>
            <person name="Jones J.D."/>
            <person name="Jones R.W."/>
            <person name="Karlsson E.K."/>
            <person name="Kunjeti S.G."/>
            <person name="Lamour K."/>
            <person name="Liu Z."/>
            <person name="Ma L."/>
            <person name="Maclean D."/>
            <person name="Chibucos M.C."/>
            <person name="McDonald H."/>
            <person name="McWalters J."/>
            <person name="Meijer H.J."/>
            <person name="Morgan W."/>
            <person name="Morris P.F."/>
            <person name="Munro C.A."/>
            <person name="O'Neill K."/>
            <person name="Ospina-Giraldo M."/>
            <person name="Pinzon A."/>
            <person name="Pritchard L."/>
            <person name="Ramsahoye B."/>
            <person name="Ren Q."/>
            <person name="Restrepo S."/>
            <person name="Roy S."/>
            <person name="Sadanandom A."/>
            <person name="Savidor A."/>
            <person name="Schornack S."/>
            <person name="Schwartz D.C."/>
            <person name="Schumann U.D."/>
            <person name="Schwessinger B."/>
            <person name="Seyer L."/>
            <person name="Sharpe T."/>
            <person name="Silvar C."/>
            <person name="Song J."/>
            <person name="Studholme D.J."/>
            <person name="Sykes S."/>
            <person name="Thines M."/>
            <person name="van de Vondervoort P.J."/>
            <person name="Phuntumart V."/>
            <person name="Wawra S."/>
            <person name="Weide R."/>
            <person name="Win J."/>
            <person name="Young C."/>
            <person name="Zhou S."/>
            <person name="Fry W."/>
            <person name="Meyers B.C."/>
            <person name="van West P."/>
            <person name="Ristaino J."/>
            <person name="Govers F."/>
            <person name="Birch P.R."/>
            <person name="Whisson S.C."/>
            <person name="Judelson H.S."/>
            <person name="Nusbaum C."/>
        </authorList>
    </citation>
    <scope>NUCLEOTIDE SEQUENCE [LARGE SCALE GENOMIC DNA]</scope>
    <source>
        <strain evidence="4">T30-4</strain>
    </source>
</reference>
<dbReference type="PROSITE" id="PS50162">
    <property type="entry name" value="RECA_2"/>
    <property type="match status" value="1"/>
</dbReference>
<dbReference type="AlphaFoldDB" id="D0N7R4"/>
<dbReference type="GO" id="GO:0005524">
    <property type="term" value="F:ATP binding"/>
    <property type="evidence" value="ECO:0007669"/>
    <property type="project" value="InterPro"/>
</dbReference>
<dbReference type="VEuPathDB" id="FungiDB:PITG_07299"/>
<dbReference type="GeneID" id="9471628"/>
<dbReference type="KEGG" id="pif:PITG_07299"/>
<feature type="domain" description="RecA family profile 1" evidence="2">
    <location>
        <begin position="77"/>
        <end position="256"/>
    </location>
</feature>
<dbReference type="InParanoid" id="D0N7R4"/>
<dbReference type="InterPro" id="IPR027417">
    <property type="entry name" value="P-loop_NTPase"/>
</dbReference>
<dbReference type="Pfam" id="PF08423">
    <property type="entry name" value="Rad51"/>
    <property type="match status" value="1"/>
</dbReference>